<proteinExistence type="predicted"/>
<dbReference type="RefSeq" id="WP_167857349.1">
    <property type="nucleotide sequence ID" value="NZ_SIJK02000016.1"/>
</dbReference>
<evidence type="ECO:0000313" key="2">
    <source>
        <dbReference type="Proteomes" id="UP001193081"/>
    </source>
</evidence>
<sequence>MTHSELRYILDPHNVYEPDFPGATFRVLKEKETKLYGEYCTRQLVLEVWDEG</sequence>
<dbReference type="Proteomes" id="UP001193081">
    <property type="component" value="Unassembled WGS sequence"/>
</dbReference>
<name>A0ABS4D9V1_9CHLR</name>
<keyword evidence="2" id="KW-1185">Reference proteome</keyword>
<gene>
    <name evidence="1" type="ORF">EYB53_010900</name>
</gene>
<accession>A0ABS4D9V1</accession>
<evidence type="ECO:0000313" key="1">
    <source>
        <dbReference type="EMBL" id="MBP1466213.1"/>
    </source>
</evidence>
<organism evidence="1 2">
    <name type="scientific">Candidatus Chloroploca mongolica</name>
    <dbReference type="NCBI Taxonomy" id="2528176"/>
    <lineage>
        <taxon>Bacteria</taxon>
        <taxon>Bacillati</taxon>
        <taxon>Chloroflexota</taxon>
        <taxon>Chloroflexia</taxon>
        <taxon>Chloroflexales</taxon>
        <taxon>Chloroflexineae</taxon>
        <taxon>Oscillochloridaceae</taxon>
        <taxon>Candidatus Chloroploca</taxon>
    </lineage>
</organism>
<comment type="caution">
    <text evidence="1">The sequence shown here is derived from an EMBL/GenBank/DDBJ whole genome shotgun (WGS) entry which is preliminary data.</text>
</comment>
<protein>
    <submittedName>
        <fullName evidence="1">Uncharacterized protein</fullName>
    </submittedName>
</protein>
<reference evidence="1 2" key="1">
    <citation type="submission" date="2021-03" db="EMBL/GenBank/DDBJ databases">
        <authorList>
            <person name="Grouzdev D.S."/>
        </authorList>
    </citation>
    <scope>NUCLEOTIDE SEQUENCE [LARGE SCALE GENOMIC DNA]</scope>
    <source>
        <strain evidence="1 2">M50-1</strain>
    </source>
</reference>
<dbReference type="EMBL" id="SIJK02000016">
    <property type="protein sequence ID" value="MBP1466213.1"/>
    <property type="molecule type" value="Genomic_DNA"/>
</dbReference>